<protein>
    <submittedName>
        <fullName evidence="7">Methylamine utilisation protein MauE</fullName>
    </submittedName>
</protein>
<keyword evidence="4 5" id="KW-0472">Membrane</keyword>
<evidence type="ECO:0000313" key="8">
    <source>
        <dbReference type="Proteomes" id="UP000198688"/>
    </source>
</evidence>
<dbReference type="InterPro" id="IPR009908">
    <property type="entry name" value="Methylamine_util_MauE"/>
</dbReference>
<evidence type="ECO:0000256" key="5">
    <source>
        <dbReference type="SAM" id="Phobius"/>
    </source>
</evidence>
<dbReference type="Pfam" id="PF07291">
    <property type="entry name" value="MauE"/>
    <property type="match status" value="1"/>
</dbReference>
<sequence length="181" mass="18512">MAYVEICGRLLIGAVFLWAVAGKLRGRGSFTAFAESIRAMPGVPKRRLRVVAALTVTAEAAVPFLLLSEITAPAGLLLAIGLLAVFVTAIAAALRQRTMATCQCFGSAPVTLGRRHLIRNGLLVTVALAALAGTADQTPAAPAGVLIAVSAGLLGTVLIVFFDELVGLFAAPRGALPGRPG</sequence>
<keyword evidence="8" id="KW-1185">Reference proteome</keyword>
<dbReference type="GO" id="GO:0016020">
    <property type="term" value="C:membrane"/>
    <property type="evidence" value="ECO:0007669"/>
    <property type="project" value="UniProtKB-SubCell"/>
</dbReference>
<evidence type="ECO:0000256" key="1">
    <source>
        <dbReference type="ARBA" id="ARBA00004141"/>
    </source>
</evidence>
<dbReference type="AlphaFoldDB" id="A0A1H1R2M8"/>
<feature type="transmembrane region" description="Helical" evidence="5">
    <location>
        <begin position="47"/>
        <end position="66"/>
    </location>
</feature>
<evidence type="ECO:0000256" key="4">
    <source>
        <dbReference type="ARBA" id="ARBA00023136"/>
    </source>
</evidence>
<dbReference type="EMBL" id="LT629758">
    <property type="protein sequence ID" value="SDS29998.1"/>
    <property type="molecule type" value="Genomic_DNA"/>
</dbReference>
<keyword evidence="2 5" id="KW-0812">Transmembrane</keyword>
<evidence type="ECO:0000313" key="7">
    <source>
        <dbReference type="EMBL" id="SDS29998.1"/>
    </source>
</evidence>
<feature type="transmembrane region" description="Helical" evidence="5">
    <location>
        <begin position="72"/>
        <end position="94"/>
    </location>
</feature>
<feature type="domain" description="Methylamine utilisation protein MauE" evidence="6">
    <location>
        <begin position="3"/>
        <end position="132"/>
    </location>
</feature>
<evidence type="ECO:0000256" key="2">
    <source>
        <dbReference type="ARBA" id="ARBA00022692"/>
    </source>
</evidence>
<evidence type="ECO:0000259" key="6">
    <source>
        <dbReference type="Pfam" id="PF07291"/>
    </source>
</evidence>
<proteinExistence type="predicted"/>
<feature type="transmembrane region" description="Helical" evidence="5">
    <location>
        <begin position="141"/>
        <end position="162"/>
    </location>
</feature>
<dbReference type="OrthoDB" id="3430313at2"/>
<accession>A0A1H1R2M8</accession>
<feature type="transmembrane region" description="Helical" evidence="5">
    <location>
        <begin position="117"/>
        <end position="135"/>
    </location>
</feature>
<dbReference type="RefSeq" id="WP_092541172.1">
    <property type="nucleotide sequence ID" value="NZ_BOMJ01000052.1"/>
</dbReference>
<gene>
    <name evidence="7" type="ORF">SAMN04489716_0478</name>
</gene>
<dbReference type="Proteomes" id="UP000198688">
    <property type="component" value="Chromosome I"/>
</dbReference>
<dbReference type="GO" id="GO:0030416">
    <property type="term" value="P:methylamine metabolic process"/>
    <property type="evidence" value="ECO:0007669"/>
    <property type="project" value="InterPro"/>
</dbReference>
<dbReference type="STRING" id="113562.SAMN04489716_0478"/>
<keyword evidence="3 5" id="KW-1133">Transmembrane helix</keyword>
<comment type="subcellular location">
    <subcellularLocation>
        <location evidence="1">Membrane</location>
        <topology evidence="1">Multi-pass membrane protein</topology>
    </subcellularLocation>
</comment>
<evidence type="ECO:0000256" key="3">
    <source>
        <dbReference type="ARBA" id="ARBA00022989"/>
    </source>
</evidence>
<reference evidence="7 8" key="1">
    <citation type="submission" date="2016-10" db="EMBL/GenBank/DDBJ databases">
        <authorList>
            <person name="de Groot N.N."/>
        </authorList>
    </citation>
    <scope>NUCLEOTIDE SEQUENCE [LARGE SCALE GENOMIC DNA]</scope>
    <source>
        <strain evidence="7 8">DSM 43941</strain>
    </source>
</reference>
<name>A0A1H1R2M8_9ACTN</name>
<organism evidence="7 8">
    <name type="scientific">Actinoplanes derwentensis</name>
    <dbReference type="NCBI Taxonomy" id="113562"/>
    <lineage>
        <taxon>Bacteria</taxon>
        <taxon>Bacillati</taxon>
        <taxon>Actinomycetota</taxon>
        <taxon>Actinomycetes</taxon>
        <taxon>Micromonosporales</taxon>
        <taxon>Micromonosporaceae</taxon>
        <taxon>Actinoplanes</taxon>
    </lineage>
</organism>